<sequence>MDDGFVWEDSEDAQVDVAGFAVRIDDRKTAALVAFAPDLIGNHEVGGSPVLTISTHSRTGGEAVVPPKLLRAVLPALLPRLRPPGPSVPVVHSTPLRPLRQPPGTALIDLTGHVAGSVVCTLIAEKLEVPRSA</sequence>
<gene>
    <name evidence="1" type="ORF">ACFQV2_23615</name>
</gene>
<evidence type="ECO:0000313" key="2">
    <source>
        <dbReference type="Proteomes" id="UP001596512"/>
    </source>
</evidence>
<organism evidence="1 2">
    <name type="scientific">Actinokineospora soli</name>
    <dbReference type="NCBI Taxonomy" id="1048753"/>
    <lineage>
        <taxon>Bacteria</taxon>
        <taxon>Bacillati</taxon>
        <taxon>Actinomycetota</taxon>
        <taxon>Actinomycetes</taxon>
        <taxon>Pseudonocardiales</taxon>
        <taxon>Pseudonocardiaceae</taxon>
        <taxon>Actinokineospora</taxon>
    </lineage>
</organism>
<dbReference type="Proteomes" id="UP001596512">
    <property type="component" value="Unassembled WGS sequence"/>
</dbReference>
<evidence type="ECO:0000313" key="1">
    <source>
        <dbReference type="EMBL" id="MFC7616020.1"/>
    </source>
</evidence>
<protein>
    <submittedName>
        <fullName evidence="1">Uncharacterized protein</fullName>
    </submittedName>
</protein>
<accession>A0ABW2TQC6</accession>
<comment type="caution">
    <text evidence="1">The sequence shown here is derived from an EMBL/GenBank/DDBJ whole genome shotgun (WGS) entry which is preliminary data.</text>
</comment>
<dbReference type="EMBL" id="JBHTEY010000004">
    <property type="protein sequence ID" value="MFC7616020.1"/>
    <property type="molecule type" value="Genomic_DNA"/>
</dbReference>
<proteinExistence type="predicted"/>
<name>A0ABW2TQC6_9PSEU</name>
<reference evidence="2" key="1">
    <citation type="journal article" date="2019" name="Int. J. Syst. Evol. Microbiol.">
        <title>The Global Catalogue of Microorganisms (GCM) 10K type strain sequencing project: providing services to taxonomists for standard genome sequencing and annotation.</title>
        <authorList>
            <consortium name="The Broad Institute Genomics Platform"/>
            <consortium name="The Broad Institute Genome Sequencing Center for Infectious Disease"/>
            <person name="Wu L."/>
            <person name="Ma J."/>
        </authorList>
    </citation>
    <scope>NUCLEOTIDE SEQUENCE [LARGE SCALE GENOMIC DNA]</scope>
    <source>
        <strain evidence="2">JCM 17695</strain>
    </source>
</reference>
<keyword evidence="2" id="KW-1185">Reference proteome</keyword>